<reference evidence="1" key="1">
    <citation type="submission" date="2019-12" db="EMBL/GenBank/DDBJ databases">
        <title>An insight into the sialome of adult female Ixodes ricinus ticks feeding for 6 days.</title>
        <authorList>
            <person name="Perner J."/>
            <person name="Ribeiro J.M.C."/>
        </authorList>
    </citation>
    <scope>NUCLEOTIDE SEQUENCE</scope>
    <source>
        <strain evidence="1">Semi-engorged</strain>
        <tissue evidence="1">Salivary glands</tissue>
    </source>
</reference>
<name>A0A6B0UG00_IXORI</name>
<dbReference type="EMBL" id="GIFC01006681">
    <property type="protein sequence ID" value="MXU88764.1"/>
    <property type="molecule type" value="Transcribed_RNA"/>
</dbReference>
<evidence type="ECO:0000313" key="1">
    <source>
        <dbReference type="EMBL" id="MXU88764.1"/>
    </source>
</evidence>
<organism evidence="1">
    <name type="scientific">Ixodes ricinus</name>
    <name type="common">Common tick</name>
    <name type="synonym">Acarus ricinus</name>
    <dbReference type="NCBI Taxonomy" id="34613"/>
    <lineage>
        <taxon>Eukaryota</taxon>
        <taxon>Metazoa</taxon>
        <taxon>Ecdysozoa</taxon>
        <taxon>Arthropoda</taxon>
        <taxon>Chelicerata</taxon>
        <taxon>Arachnida</taxon>
        <taxon>Acari</taxon>
        <taxon>Parasitiformes</taxon>
        <taxon>Ixodida</taxon>
        <taxon>Ixodoidea</taxon>
        <taxon>Ixodidae</taxon>
        <taxon>Ixodinae</taxon>
        <taxon>Ixodes</taxon>
    </lineage>
</organism>
<protein>
    <submittedName>
        <fullName evidence="1">Uncharacterized protein</fullName>
    </submittedName>
</protein>
<sequence length="103" mass="12118">MNKISIFPSHYVCDHRFSVIFISTVLDCFTSEMFSTNNKLLTLSQINKQCKDIAFGNPKQFHEKYLMNIKAPTLRYLKRLLSRKAIGRENPRKQWREPGKPRG</sequence>
<proteinExistence type="predicted"/>
<accession>A0A6B0UG00</accession>
<dbReference type="AlphaFoldDB" id="A0A6B0UG00"/>